<dbReference type="PANTHER" id="PTHR30446">
    <property type="entry name" value="RECOMBINATION PROTEIN RECR"/>
    <property type="match status" value="1"/>
</dbReference>
<evidence type="ECO:0000256" key="3">
    <source>
        <dbReference type="ARBA" id="ARBA00022771"/>
    </source>
</evidence>
<protein>
    <recommendedName>
        <fullName evidence="7">Toprim domain-containing protein</fullName>
    </recommendedName>
</protein>
<reference evidence="8" key="1">
    <citation type="journal article" date="2014" name="Front. Microbiol.">
        <title>High frequency of phylogenetically diverse reductive dehalogenase-homologous genes in deep subseafloor sedimentary metagenomes.</title>
        <authorList>
            <person name="Kawai M."/>
            <person name="Futagami T."/>
            <person name="Toyoda A."/>
            <person name="Takaki Y."/>
            <person name="Nishi S."/>
            <person name="Hori S."/>
            <person name="Arai W."/>
            <person name="Tsubouchi T."/>
            <person name="Morono Y."/>
            <person name="Uchiyama I."/>
            <person name="Ito T."/>
            <person name="Fujiyama A."/>
            <person name="Inagaki F."/>
            <person name="Takami H."/>
        </authorList>
    </citation>
    <scope>NUCLEOTIDE SEQUENCE</scope>
    <source>
        <strain evidence="8">Expedition CK06-06</strain>
    </source>
</reference>
<keyword evidence="6" id="KW-0234">DNA repair</keyword>
<evidence type="ECO:0000256" key="5">
    <source>
        <dbReference type="ARBA" id="ARBA00023172"/>
    </source>
</evidence>
<evidence type="ECO:0000259" key="7">
    <source>
        <dbReference type="PROSITE" id="PS50880"/>
    </source>
</evidence>
<dbReference type="GO" id="GO:0006281">
    <property type="term" value="P:DNA repair"/>
    <property type="evidence" value="ECO:0007669"/>
    <property type="project" value="UniProtKB-KW"/>
</dbReference>
<dbReference type="Gene3D" id="3.40.1360.10">
    <property type="match status" value="1"/>
</dbReference>
<dbReference type="SUPFAM" id="SSF111304">
    <property type="entry name" value="Recombination protein RecR"/>
    <property type="match status" value="1"/>
</dbReference>
<evidence type="ECO:0000256" key="1">
    <source>
        <dbReference type="ARBA" id="ARBA00022723"/>
    </source>
</evidence>
<evidence type="ECO:0000256" key="6">
    <source>
        <dbReference type="ARBA" id="ARBA00023204"/>
    </source>
</evidence>
<evidence type="ECO:0000256" key="4">
    <source>
        <dbReference type="ARBA" id="ARBA00022833"/>
    </source>
</evidence>
<name>X0XPU4_9ZZZZ</name>
<dbReference type="PROSITE" id="PS50880">
    <property type="entry name" value="TOPRIM"/>
    <property type="match status" value="1"/>
</dbReference>
<keyword evidence="2" id="KW-0227">DNA damage</keyword>
<evidence type="ECO:0000313" key="8">
    <source>
        <dbReference type="EMBL" id="GAG38663.1"/>
    </source>
</evidence>
<keyword evidence="3" id="KW-0863">Zinc-finger</keyword>
<dbReference type="InterPro" id="IPR000093">
    <property type="entry name" value="DNA_Rcmb_RecR"/>
</dbReference>
<comment type="caution">
    <text evidence="8">The sequence shown here is derived from an EMBL/GenBank/DDBJ whole genome shotgun (WGS) entry which is preliminary data.</text>
</comment>
<proteinExistence type="inferred from homology"/>
<gene>
    <name evidence="8" type="ORF">S01H1_65638</name>
</gene>
<keyword evidence="5" id="KW-0233">DNA recombination</keyword>
<dbReference type="AlphaFoldDB" id="X0XPU4"/>
<dbReference type="GO" id="GO:0003677">
    <property type="term" value="F:DNA binding"/>
    <property type="evidence" value="ECO:0007669"/>
    <property type="project" value="InterPro"/>
</dbReference>
<feature type="non-terminal residue" evidence="8">
    <location>
        <position position="1"/>
    </location>
</feature>
<dbReference type="HAMAP" id="MF_00017">
    <property type="entry name" value="RecR"/>
    <property type="match status" value="1"/>
</dbReference>
<sequence>TKQYKGLYFILGGTVSALRKQDIKKLRIKELESRIKDHSEIKEIILAINPTADGEATTLYLERILKPFNKKITRLGRGLPKGGELEYADEQTLKDALDRRK</sequence>
<accession>X0XPU4</accession>
<dbReference type="Pfam" id="PF21175">
    <property type="entry name" value="RecR_C"/>
    <property type="match status" value="1"/>
</dbReference>
<dbReference type="EMBL" id="BARS01043344">
    <property type="protein sequence ID" value="GAG38663.1"/>
    <property type="molecule type" value="Genomic_DNA"/>
</dbReference>
<dbReference type="CDD" id="cd01025">
    <property type="entry name" value="TOPRIM_recR"/>
    <property type="match status" value="1"/>
</dbReference>
<dbReference type="GO" id="GO:0008270">
    <property type="term" value="F:zinc ion binding"/>
    <property type="evidence" value="ECO:0007669"/>
    <property type="project" value="UniProtKB-KW"/>
</dbReference>
<keyword evidence="4" id="KW-0862">Zinc</keyword>
<evidence type="ECO:0000256" key="2">
    <source>
        <dbReference type="ARBA" id="ARBA00022763"/>
    </source>
</evidence>
<feature type="domain" description="Toprim" evidence="7">
    <location>
        <begin position="1"/>
        <end position="80"/>
    </location>
</feature>
<dbReference type="InterPro" id="IPR034137">
    <property type="entry name" value="TOPRIM_RecR"/>
</dbReference>
<keyword evidence="1" id="KW-0479">Metal-binding</keyword>
<dbReference type="GO" id="GO:0006310">
    <property type="term" value="P:DNA recombination"/>
    <property type="evidence" value="ECO:0007669"/>
    <property type="project" value="UniProtKB-KW"/>
</dbReference>
<dbReference type="InterPro" id="IPR023627">
    <property type="entry name" value="Rcmb_RecR"/>
</dbReference>
<dbReference type="Pfam" id="PF13662">
    <property type="entry name" value="Toprim_4"/>
    <property type="match status" value="1"/>
</dbReference>
<dbReference type="InterPro" id="IPR006171">
    <property type="entry name" value="TOPRIM_dom"/>
</dbReference>
<dbReference type="PANTHER" id="PTHR30446:SF0">
    <property type="entry name" value="RECOMBINATION PROTEIN RECR"/>
    <property type="match status" value="1"/>
</dbReference>
<organism evidence="8">
    <name type="scientific">marine sediment metagenome</name>
    <dbReference type="NCBI Taxonomy" id="412755"/>
    <lineage>
        <taxon>unclassified sequences</taxon>
        <taxon>metagenomes</taxon>
        <taxon>ecological metagenomes</taxon>
    </lineage>
</organism>